<keyword evidence="3" id="KW-1185">Reference proteome</keyword>
<evidence type="ECO:0000313" key="2">
    <source>
        <dbReference type="EMBL" id="TPP58635.1"/>
    </source>
</evidence>
<dbReference type="AlphaFoldDB" id="A0A504YEB6"/>
<sequence>MLLKRTKRPNITPGSSSDVPKANNTITEASKSHVMHNRTVGSSESSLVEQTVDYTAKNCSALTQSVEEREDQLSLLKPSDDYQSLDVRNAAENETKPTSVDCSSSELKKNPSTEKRRRGRPRRSLPLTEHDVPLVHLPQSGFQKKRAIISKARKVSIYDSSFV</sequence>
<accession>A0A504YEB6</accession>
<comment type="caution">
    <text evidence="2">The sequence shown here is derived from an EMBL/GenBank/DDBJ whole genome shotgun (WGS) entry which is preliminary data.</text>
</comment>
<feature type="region of interest" description="Disordered" evidence="1">
    <location>
        <begin position="1"/>
        <end position="46"/>
    </location>
</feature>
<feature type="compositionally biased region" description="Polar residues" evidence="1">
    <location>
        <begin position="12"/>
        <end position="29"/>
    </location>
</feature>
<feature type="region of interest" description="Disordered" evidence="1">
    <location>
        <begin position="89"/>
        <end position="129"/>
    </location>
</feature>
<gene>
    <name evidence="2" type="ORF">FGIG_10218</name>
</gene>
<proteinExistence type="predicted"/>
<name>A0A504YEB6_FASGI</name>
<feature type="compositionally biased region" description="Polar residues" evidence="1">
    <location>
        <begin position="96"/>
        <end position="105"/>
    </location>
</feature>
<reference evidence="2 3" key="1">
    <citation type="submission" date="2019-04" db="EMBL/GenBank/DDBJ databases">
        <title>Annotation for the trematode Fasciola gigantica.</title>
        <authorList>
            <person name="Choi Y.-J."/>
        </authorList>
    </citation>
    <scope>NUCLEOTIDE SEQUENCE [LARGE SCALE GENOMIC DNA]</scope>
    <source>
        <strain evidence="2">Uganda_cow_1</strain>
    </source>
</reference>
<evidence type="ECO:0000313" key="3">
    <source>
        <dbReference type="Proteomes" id="UP000316759"/>
    </source>
</evidence>
<dbReference type="Proteomes" id="UP000316759">
    <property type="component" value="Unassembled WGS sequence"/>
</dbReference>
<organism evidence="2 3">
    <name type="scientific">Fasciola gigantica</name>
    <name type="common">Giant liver fluke</name>
    <dbReference type="NCBI Taxonomy" id="46835"/>
    <lineage>
        <taxon>Eukaryota</taxon>
        <taxon>Metazoa</taxon>
        <taxon>Spiralia</taxon>
        <taxon>Lophotrochozoa</taxon>
        <taxon>Platyhelminthes</taxon>
        <taxon>Trematoda</taxon>
        <taxon>Digenea</taxon>
        <taxon>Plagiorchiida</taxon>
        <taxon>Echinostomata</taxon>
        <taxon>Echinostomatoidea</taxon>
        <taxon>Fasciolidae</taxon>
        <taxon>Fasciola</taxon>
    </lineage>
</organism>
<dbReference type="EMBL" id="SUNJ01011783">
    <property type="protein sequence ID" value="TPP58635.1"/>
    <property type="molecule type" value="Genomic_DNA"/>
</dbReference>
<evidence type="ECO:0000256" key="1">
    <source>
        <dbReference type="SAM" id="MobiDB-lite"/>
    </source>
</evidence>
<protein>
    <submittedName>
        <fullName evidence="2">Uncharacterized protein</fullName>
    </submittedName>
</protein>